<dbReference type="InterPro" id="IPR012675">
    <property type="entry name" value="Beta-grasp_dom_sf"/>
</dbReference>
<evidence type="ECO:0000256" key="3">
    <source>
        <dbReference type="ARBA" id="ARBA00022692"/>
    </source>
</evidence>
<evidence type="ECO:0000259" key="9">
    <source>
        <dbReference type="PROSITE" id="PS51085"/>
    </source>
</evidence>
<keyword evidence="11" id="KW-1185">Reference proteome</keyword>
<dbReference type="Gene3D" id="3.30.70.1230">
    <property type="entry name" value="Nucleotide cyclase"/>
    <property type="match status" value="1"/>
</dbReference>
<protein>
    <submittedName>
        <fullName evidence="10">Adenylate/guanylate cyclase domain-containing protein</fullName>
    </submittedName>
</protein>
<evidence type="ECO:0000256" key="4">
    <source>
        <dbReference type="ARBA" id="ARBA00022989"/>
    </source>
</evidence>
<dbReference type="Pfam" id="PF00111">
    <property type="entry name" value="Fer2"/>
    <property type="match status" value="1"/>
</dbReference>
<dbReference type="CDD" id="cd00207">
    <property type="entry name" value="fer2"/>
    <property type="match status" value="1"/>
</dbReference>
<dbReference type="InterPro" id="IPR029787">
    <property type="entry name" value="Nucleotide_cyclase"/>
</dbReference>
<dbReference type="InterPro" id="IPR036010">
    <property type="entry name" value="2Fe-2S_ferredoxin-like_sf"/>
</dbReference>
<dbReference type="InterPro" id="IPR050697">
    <property type="entry name" value="Adenylyl/Guanylyl_Cyclase_3/4"/>
</dbReference>
<evidence type="ECO:0000313" key="11">
    <source>
        <dbReference type="Proteomes" id="UP001528823"/>
    </source>
</evidence>
<keyword evidence="2" id="KW-1003">Cell membrane</keyword>
<dbReference type="PROSITE" id="PS50125">
    <property type="entry name" value="GUANYLATE_CYCLASE_2"/>
    <property type="match status" value="1"/>
</dbReference>
<feature type="domain" description="Guanylate cyclase" evidence="8">
    <location>
        <begin position="362"/>
        <end position="495"/>
    </location>
</feature>
<dbReference type="SUPFAM" id="SSF81343">
    <property type="entry name" value="Fumarate reductase respiratory complex transmembrane subunits"/>
    <property type="match status" value="1"/>
</dbReference>
<dbReference type="PANTHER" id="PTHR43081:SF17">
    <property type="entry name" value="BLL5647 PROTEIN"/>
    <property type="match status" value="1"/>
</dbReference>
<feature type="transmembrane region" description="Helical" evidence="7">
    <location>
        <begin position="50"/>
        <end position="71"/>
    </location>
</feature>
<dbReference type="InterPro" id="IPR034804">
    <property type="entry name" value="SQR/QFR_C/D"/>
</dbReference>
<feature type="transmembrane region" description="Helical" evidence="7">
    <location>
        <begin position="131"/>
        <end position="153"/>
    </location>
</feature>
<dbReference type="EMBL" id="JAPMOU010000009">
    <property type="protein sequence ID" value="MDE1462232.1"/>
    <property type="molecule type" value="Genomic_DNA"/>
</dbReference>
<name>A0ABT5U788_9GAMM</name>
<feature type="coiled-coil region" evidence="6">
    <location>
        <begin position="428"/>
        <end position="455"/>
    </location>
</feature>
<dbReference type="Pfam" id="PF00211">
    <property type="entry name" value="Guanylate_cyc"/>
    <property type="match status" value="1"/>
</dbReference>
<gene>
    <name evidence="10" type="ORF">ORQ98_09625</name>
</gene>
<reference evidence="10 11" key="1">
    <citation type="submission" date="2022-11" db="EMBL/GenBank/DDBJ databases">
        <title>Spartinivicinus poritis sp. nov., isolated from scleractinian coral Porites lutea.</title>
        <authorList>
            <person name="Zhang G."/>
            <person name="Cai L."/>
            <person name="Wei Q."/>
        </authorList>
    </citation>
    <scope>NUCLEOTIDE SEQUENCE [LARGE SCALE GENOMIC DNA]</scope>
    <source>
        <strain evidence="10 11">A2-2</strain>
    </source>
</reference>
<keyword evidence="3 7" id="KW-0812">Transmembrane</keyword>
<dbReference type="SMART" id="SM00044">
    <property type="entry name" value="CYCc"/>
    <property type="match status" value="1"/>
</dbReference>
<evidence type="ECO:0000313" key="10">
    <source>
        <dbReference type="EMBL" id="MDE1462232.1"/>
    </source>
</evidence>
<evidence type="ECO:0000256" key="2">
    <source>
        <dbReference type="ARBA" id="ARBA00022475"/>
    </source>
</evidence>
<organism evidence="10 11">
    <name type="scientific">Spartinivicinus poritis</name>
    <dbReference type="NCBI Taxonomy" id="2994640"/>
    <lineage>
        <taxon>Bacteria</taxon>
        <taxon>Pseudomonadati</taxon>
        <taxon>Pseudomonadota</taxon>
        <taxon>Gammaproteobacteria</taxon>
        <taxon>Oceanospirillales</taxon>
        <taxon>Zooshikellaceae</taxon>
        <taxon>Spartinivicinus</taxon>
    </lineage>
</organism>
<evidence type="ECO:0000256" key="7">
    <source>
        <dbReference type="SAM" id="Phobius"/>
    </source>
</evidence>
<dbReference type="CDD" id="cd07302">
    <property type="entry name" value="CHD"/>
    <property type="match status" value="1"/>
</dbReference>
<keyword evidence="4 7" id="KW-1133">Transmembrane helix</keyword>
<feature type="transmembrane region" description="Helical" evidence="7">
    <location>
        <begin position="165"/>
        <end position="189"/>
    </location>
</feature>
<feature type="domain" description="2Fe-2S ferredoxin-type" evidence="9">
    <location>
        <begin position="248"/>
        <end position="341"/>
    </location>
</feature>
<dbReference type="SUPFAM" id="SSF55073">
    <property type="entry name" value="Nucleotide cyclase"/>
    <property type="match status" value="1"/>
</dbReference>
<dbReference type="InterPro" id="IPR001041">
    <property type="entry name" value="2Fe-2S_ferredoxin-type"/>
</dbReference>
<dbReference type="Gene3D" id="3.10.20.30">
    <property type="match status" value="1"/>
</dbReference>
<feature type="transmembrane region" description="Helical" evidence="7">
    <location>
        <begin position="83"/>
        <end position="106"/>
    </location>
</feature>
<dbReference type="PANTHER" id="PTHR43081">
    <property type="entry name" value="ADENYLATE CYCLASE, TERMINAL-DIFFERENTIATION SPECIFIC-RELATED"/>
    <property type="match status" value="1"/>
</dbReference>
<dbReference type="InterPro" id="IPR001054">
    <property type="entry name" value="A/G_cyclase"/>
</dbReference>
<dbReference type="PROSITE" id="PS51085">
    <property type="entry name" value="2FE2S_FER_2"/>
    <property type="match status" value="1"/>
</dbReference>
<comment type="caution">
    <text evidence="10">The sequence shown here is derived from an EMBL/GenBank/DDBJ whole genome shotgun (WGS) entry which is preliminary data.</text>
</comment>
<dbReference type="SUPFAM" id="SSF54292">
    <property type="entry name" value="2Fe-2S ferredoxin-like"/>
    <property type="match status" value="1"/>
</dbReference>
<proteinExistence type="predicted"/>
<evidence type="ECO:0000256" key="6">
    <source>
        <dbReference type="SAM" id="Coils"/>
    </source>
</evidence>
<dbReference type="RefSeq" id="WP_274688589.1">
    <property type="nucleotide sequence ID" value="NZ_JAPMOU010000009.1"/>
</dbReference>
<evidence type="ECO:0000256" key="5">
    <source>
        <dbReference type="ARBA" id="ARBA00023136"/>
    </source>
</evidence>
<dbReference type="Proteomes" id="UP001528823">
    <property type="component" value="Unassembled WGS sequence"/>
</dbReference>
<keyword evidence="5 7" id="KW-0472">Membrane</keyword>
<comment type="subcellular location">
    <subcellularLocation>
        <location evidence="1">Cell membrane</location>
        <topology evidence="1">Multi-pass membrane protein</topology>
    </subcellularLocation>
</comment>
<keyword evidence="6" id="KW-0175">Coiled coil</keyword>
<sequence length="546" mass="60328">MWQAKLRLISGLTLFTFVLTHLLNHAAGIISFQTQNQWQQWLLGPWQADIGKTLLLSAFIIHALNAVYSIYQHNSLKLAKWQLVQLITGLTIPFLLIEHIAGTFAAEELLSVNHEYMSVLAIFWHFDTTKAVTQVITLLIVWTHGCLGIHYWLRVYAGYRKYQASLLGIAVLIPTLALAGFVAAGQQLLRDFSEDILLMHLAEANITTDTTTTISSWVSQGRWLLAILIISPFILRWLKRWVQQQATATITLASGQQIPLNREITLLDNLRQYNINHAAVCGGRARCTTCRVRVLEGIDYIPPPSPLEQQALTKIKAPRDVRLACQSRPKGAITIQPLLAPKASPEESLKPGGLEGQEQEVAIVFLDLRESTRLAEQRLPYDVLFILNQFFSEMTEALSQTQGHYAQFAGDGLMALYGIHGGDPQRACRQALKGAKTMLEKLEQLNRRVASELDKPLQVGIGLHFGRAIVGSMGPPTAEMVSAIGDDVNVAARLEGLSKQYQAPVIVSAALAHQAGIKPPAASLHQASLKGRQDPVPCYALSKTDL</sequence>
<evidence type="ECO:0000259" key="8">
    <source>
        <dbReference type="PROSITE" id="PS50125"/>
    </source>
</evidence>
<evidence type="ECO:0000256" key="1">
    <source>
        <dbReference type="ARBA" id="ARBA00004651"/>
    </source>
</evidence>
<accession>A0ABT5U788</accession>